<gene>
    <name evidence="1" type="ORF">CCGE525_07830</name>
</gene>
<reference evidence="1 2" key="1">
    <citation type="submission" date="2018-10" db="EMBL/GenBank/DDBJ databases">
        <title>Rhizobium etli, R. leguminosarum and a new Rhizobium genospecies from Phaseolus dumosus.</title>
        <authorList>
            <person name="Ramirez-Puebla S.T."/>
            <person name="Rogel-Hernandez M.A."/>
            <person name="Guerrero G."/>
            <person name="Ormeno-Orrillo E."/>
            <person name="Martinez-Romero J.C."/>
            <person name="Negrete-Yankelevich S."/>
            <person name="Martinez-Romero E."/>
        </authorList>
    </citation>
    <scope>NUCLEOTIDE SEQUENCE [LARGE SCALE GENOMIC DNA]</scope>
    <source>
        <strain evidence="1 2">CCGE525</strain>
    </source>
</reference>
<proteinExistence type="predicted"/>
<evidence type="ECO:0000313" key="2">
    <source>
        <dbReference type="Proteomes" id="UP000282195"/>
    </source>
</evidence>
<dbReference type="Proteomes" id="UP000282195">
    <property type="component" value="Chromosome"/>
</dbReference>
<sequence length="66" mass="7146">MSDGVRPMQLYSAGPPILRDGAVRVDLALRPANFKPSDRSPAEQGPGLRVEVANKFRGNLIGSSRR</sequence>
<name>A0A387FML2_9HYPH</name>
<evidence type="ECO:0000313" key="1">
    <source>
        <dbReference type="EMBL" id="AYG58727.1"/>
    </source>
</evidence>
<dbReference type="EMBL" id="CP032694">
    <property type="protein sequence ID" value="AYG58727.1"/>
    <property type="molecule type" value="Genomic_DNA"/>
</dbReference>
<dbReference type="KEGG" id="rjg:CCGE525_07830"/>
<dbReference type="AlphaFoldDB" id="A0A387FML2"/>
<accession>A0A387FML2</accession>
<keyword evidence="2" id="KW-1185">Reference proteome</keyword>
<dbReference type="OrthoDB" id="66316at2"/>
<protein>
    <submittedName>
        <fullName evidence="1">Uncharacterized protein</fullName>
    </submittedName>
</protein>
<organism evidence="1 2">
    <name type="scientific">Rhizobium jaguaris</name>
    <dbReference type="NCBI Taxonomy" id="1312183"/>
    <lineage>
        <taxon>Bacteria</taxon>
        <taxon>Pseudomonadati</taxon>
        <taxon>Pseudomonadota</taxon>
        <taxon>Alphaproteobacteria</taxon>
        <taxon>Hyphomicrobiales</taxon>
        <taxon>Rhizobiaceae</taxon>
        <taxon>Rhizobium/Agrobacterium group</taxon>
        <taxon>Rhizobium</taxon>
    </lineage>
</organism>